<evidence type="ECO:0000256" key="2">
    <source>
        <dbReference type="ARBA" id="ARBA00022536"/>
    </source>
</evidence>
<dbReference type="Pfam" id="PF25011">
    <property type="entry name" value="VSR_TRX"/>
    <property type="match status" value="1"/>
</dbReference>
<keyword evidence="3" id="KW-0812">Transmembrane</keyword>
<evidence type="ECO:0000256" key="5">
    <source>
        <dbReference type="ARBA" id="ARBA00022737"/>
    </source>
</evidence>
<name>A0ABP0SVY2_9DINO</name>
<evidence type="ECO:0008006" key="17">
    <source>
        <dbReference type="Google" id="ProtNLM"/>
    </source>
</evidence>
<evidence type="ECO:0000259" key="14">
    <source>
        <dbReference type="Pfam" id="PF25011"/>
    </source>
</evidence>
<evidence type="ECO:0000259" key="13">
    <source>
        <dbReference type="Pfam" id="PF02225"/>
    </source>
</evidence>
<comment type="subcellular location">
    <subcellularLocation>
        <location evidence="10">Endomembrane system</location>
        <topology evidence="10">Single-pass membrane protein</topology>
    </subcellularLocation>
    <subcellularLocation>
        <location evidence="1">Membrane</location>
        <topology evidence="1">Single-pass type I membrane protein</topology>
    </subcellularLocation>
</comment>
<evidence type="ECO:0000256" key="10">
    <source>
        <dbReference type="ARBA" id="ARBA00037847"/>
    </source>
</evidence>
<reference evidence="15 16" key="1">
    <citation type="submission" date="2024-02" db="EMBL/GenBank/DDBJ databases">
        <authorList>
            <person name="Chen Y."/>
            <person name="Shah S."/>
            <person name="Dougan E. K."/>
            <person name="Thang M."/>
            <person name="Chan C."/>
        </authorList>
    </citation>
    <scope>NUCLEOTIDE SEQUENCE [LARGE SCALE GENOMIC DNA]</scope>
</reference>
<proteinExistence type="predicted"/>
<evidence type="ECO:0000256" key="3">
    <source>
        <dbReference type="ARBA" id="ARBA00022692"/>
    </source>
</evidence>
<evidence type="ECO:0000256" key="11">
    <source>
        <dbReference type="SAM" id="MobiDB-lite"/>
    </source>
</evidence>
<dbReference type="InterPro" id="IPR046450">
    <property type="entry name" value="PA_dom_sf"/>
</dbReference>
<dbReference type="Pfam" id="PF02225">
    <property type="entry name" value="PA"/>
    <property type="match status" value="1"/>
</dbReference>
<feature type="chain" id="PRO_5047042636" description="PA domain-containing protein" evidence="12">
    <location>
        <begin position="21"/>
        <end position="495"/>
    </location>
</feature>
<keyword evidence="4 12" id="KW-0732">Signal</keyword>
<feature type="domain" description="Vacuolar sorting receptor thioredoxin-like" evidence="14">
    <location>
        <begin position="193"/>
        <end position="390"/>
    </location>
</feature>
<comment type="caution">
    <text evidence="15">The sequence shown here is derived from an EMBL/GenBank/DDBJ whole genome shotgun (WGS) entry which is preliminary data.</text>
</comment>
<gene>
    <name evidence="15" type="ORF">CCMP2556_LOCUS54104</name>
</gene>
<evidence type="ECO:0000256" key="9">
    <source>
        <dbReference type="ARBA" id="ARBA00023180"/>
    </source>
</evidence>
<keyword evidence="5" id="KW-0677">Repeat</keyword>
<dbReference type="Gene3D" id="3.50.30.30">
    <property type="match status" value="1"/>
</dbReference>
<organism evidence="15 16">
    <name type="scientific">Durusdinium trenchii</name>
    <dbReference type="NCBI Taxonomy" id="1381693"/>
    <lineage>
        <taxon>Eukaryota</taxon>
        <taxon>Sar</taxon>
        <taxon>Alveolata</taxon>
        <taxon>Dinophyceae</taxon>
        <taxon>Suessiales</taxon>
        <taxon>Symbiodiniaceae</taxon>
        <taxon>Durusdinium</taxon>
    </lineage>
</organism>
<keyword evidence="6" id="KW-0106">Calcium</keyword>
<accession>A0ABP0SVY2</accession>
<feature type="domain" description="PA" evidence="13">
    <location>
        <begin position="50"/>
        <end position="161"/>
    </location>
</feature>
<dbReference type="PANTHER" id="PTHR22702:SF1">
    <property type="entry name" value="PROTEASE-ASSOCIATED DOMAIN-CONTAINING PROTEIN 1"/>
    <property type="match status" value="1"/>
</dbReference>
<evidence type="ECO:0000256" key="8">
    <source>
        <dbReference type="ARBA" id="ARBA00023136"/>
    </source>
</evidence>
<dbReference type="EMBL" id="CAXAMN010028450">
    <property type="protein sequence ID" value="CAK9116567.1"/>
    <property type="molecule type" value="Genomic_DNA"/>
</dbReference>
<dbReference type="InterPro" id="IPR003137">
    <property type="entry name" value="PA_domain"/>
</dbReference>
<evidence type="ECO:0000313" key="16">
    <source>
        <dbReference type="Proteomes" id="UP001642484"/>
    </source>
</evidence>
<dbReference type="SUPFAM" id="SSF52025">
    <property type="entry name" value="PA domain"/>
    <property type="match status" value="1"/>
</dbReference>
<evidence type="ECO:0000256" key="4">
    <source>
        <dbReference type="ARBA" id="ARBA00022729"/>
    </source>
</evidence>
<keyword evidence="8" id="KW-0472">Membrane</keyword>
<feature type="region of interest" description="Disordered" evidence="11">
    <location>
        <begin position="454"/>
        <end position="495"/>
    </location>
</feature>
<feature type="signal peptide" evidence="12">
    <location>
        <begin position="1"/>
        <end position="20"/>
    </location>
</feature>
<keyword evidence="2" id="KW-0245">EGF-like domain</keyword>
<keyword evidence="9" id="KW-0325">Glycoprotein</keyword>
<evidence type="ECO:0000256" key="1">
    <source>
        <dbReference type="ARBA" id="ARBA00004479"/>
    </source>
</evidence>
<sequence>MRTAWIVSSLFLSCVQQVVCQVVEDFTKNHGRIFGSTSTFGAPFYGDRVLGRLVYGVPKKEHHCTEGDYDIPDAEEYTPAGKTRKEVRLINIVLVERGTCSFVTKVKVAQKKKAHAVIIVDNEGSQKTSKEIQHIIVADDGYGANIDIPSVLISRKEGQKLIDPLRQDPGTQVIVELNWDVPADNVVVVDLWMSSASLSSHKFLKDFEPKRNALNEYLQFIPHYHIFSMSSSEDYKELCSDPSLQYCAEDPDAGGRVTGQTVVTEDVRQLCIHDLYRIRKADRVKIEPMEEFTKIPFISSKWWTYTINLLDECPLDGTIDAYTFGEECSTRVMKKYGIDVERVETCMAQTKEEKLKEQLTNTAWSPRALRINGWRYSGTLDADLVTRAICAGFVETPEPCHRLVEPRDPFLPLPPGGPPRRVLLTDGGGNCGNRPAGDLCDVLLQALLDPACSHSSSGRGDAGSPVGNGSVQTAGVLRRGLSERRRETGSYNQKT</sequence>
<evidence type="ECO:0000256" key="7">
    <source>
        <dbReference type="ARBA" id="ARBA00022989"/>
    </source>
</evidence>
<dbReference type="Proteomes" id="UP001642484">
    <property type="component" value="Unassembled WGS sequence"/>
</dbReference>
<keyword evidence="16" id="KW-1185">Reference proteome</keyword>
<evidence type="ECO:0000313" key="15">
    <source>
        <dbReference type="EMBL" id="CAK9116567.1"/>
    </source>
</evidence>
<dbReference type="PANTHER" id="PTHR22702">
    <property type="entry name" value="PROTEASE-ASSOCIATED DOMAIN-CONTAINING PROTEIN"/>
    <property type="match status" value="1"/>
</dbReference>
<dbReference type="InterPro" id="IPR056858">
    <property type="entry name" value="VSR_TRX"/>
</dbReference>
<evidence type="ECO:0000256" key="6">
    <source>
        <dbReference type="ARBA" id="ARBA00022837"/>
    </source>
</evidence>
<protein>
    <recommendedName>
        <fullName evidence="17">PA domain-containing protein</fullName>
    </recommendedName>
</protein>
<evidence type="ECO:0000256" key="12">
    <source>
        <dbReference type="SAM" id="SignalP"/>
    </source>
</evidence>
<keyword evidence="7" id="KW-1133">Transmembrane helix</keyword>